<feature type="domain" description="Enoyl reductase (ER)" evidence="12">
    <location>
        <begin position="57"/>
        <end position="388"/>
    </location>
</feature>
<evidence type="ECO:0000256" key="11">
    <source>
        <dbReference type="RuleBase" id="RU361277"/>
    </source>
</evidence>
<sequence>MSKHIREPAAAANQRILALTNHLKDSLNPEDDIHNVKMSASYKFQGWMGLDKDATKGKMVWQEYEPKTWTEDDVDIKITHCGICGSDIHTLRSGWGQSLYPCCVGHEIVGTAIKVGKNVKHLKVGDRCGVGAQSGSCLDCEECSDGQEQYCSKGNIGTYNGKYPDGSKSYGGYADYCRAPAHFAVKIPDSISLAEAAPMLCAGVTVWNPLKHNGAGPGKKVGIVGVGGLGHFGLLWAKALGCDEVVAISRTNSKKEDAINKLGATKFIATEEDGWAKKNARSLDLIVSTVSSPDMPLSQYLQLLRTDGQFIQVGAPEDVLPNFSAFAFIAKGCKFGGSMIGSPADIAGMLKFAAEKKVHPVIQERPLKDANQAVIDMDNGKARYRYVLVNEKHANELK</sequence>
<dbReference type="PANTHER" id="PTHR42683">
    <property type="entry name" value="ALDEHYDE REDUCTASE"/>
    <property type="match status" value="1"/>
</dbReference>
<evidence type="ECO:0000313" key="13">
    <source>
        <dbReference type="EMBL" id="TVY68659.1"/>
    </source>
</evidence>
<keyword evidence="4" id="KW-0597">Phosphoprotein</keyword>
<dbReference type="EC" id="1.1.1.2" evidence="9"/>
<dbReference type="SUPFAM" id="SSF50129">
    <property type="entry name" value="GroES-like"/>
    <property type="match status" value="1"/>
</dbReference>
<dbReference type="GO" id="GO:0008270">
    <property type="term" value="F:zinc ion binding"/>
    <property type="evidence" value="ECO:0007669"/>
    <property type="project" value="InterPro"/>
</dbReference>
<keyword evidence="8" id="KW-0560">Oxidoreductase</keyword>
<organism evidence="13 14">
    <name type="scientific">Lachnellula suecica</name>
    <dbReference type="NCBI Taxonomy" id="602035"/>
    <lineage>
        <taxon>Eukaryota</taxon>
        <taxon>Fungi</taxon>
        <taxon>Dikarya</taxon>
        <taxon>Ascomycota</taxon>
        <taxon>Pezizomycotina</taxon>
        <taxon>Leotiomycetes</taxon>
        <taxon>Helotiales</taxon>
        <taxon>Lachnaceae</taxon>
        <taxon>Lachnellula</taxon>
    </lineage>
</organism>
<dbReference type="Proteomes" id="UP000469558">
    <property type="component" value="Unassembled WGS sequence"/>
</dbReference>
<keyword evidence="6 11" id="KW-0862">Zinc</keyword>
<evidence type="ECO:0000256" key="8">
    <source>
        <dbReference type="ARBA" id="ARBA00023002"/>
    </source>
</evidence>
<dbReference type="SMART" id="SM00829">
    <property type="entry name" value="PKS_ER"/>
    <property type="match status" value="1"/>
</dbReference>
<evidence type="ECO:0000256" key="2">
    <source>
        <dbReference type="ARBA" id="ARBA00008072"/>
    </source>
</evidence>
<dbReference type="Gene3D" id="3.90.180.10">
    <property type="entry name" value="Medium-chain alcohol dehydrogenases, catalytic domain"/>
    <property type="match status" value="1"/>
</dbReference>
<dbReference type="PROSITE" id="PS00059">
    <property type="entry name" value="ADH_ZINC"/>
    <property type="match status" value="1"/>
</dbReference>
<keyword evidence="5 11" id="KW-0479">Metal-binding</keyword>
<evidence type="ECO:0000256" key="9">
    <source>
        <dbReference type="ARBA" id="ARBA00024074"/>
    </source>
</evidence>
<dbReference type="InterPro" id="IPR036291">
    <property type="entry name" value="NAD(P)-bd_dom_sf"/>
</dbReference>
<evidence type="ECO:0000313" key="14">
    <source>
        <dbReference type="Proteomes" id="UP000469558"/>
    </source>
</evidence>
<dbReference type="EMBL" id="QGMK01001486">
    <property type="protein sequence ID" value="TVY68659.1"/>
    <property type="molecule type" value="Genomic_DNA"/>
</dbReference>
<dbReference type="FunFam" id="3.40.50.720:FF:000158">
    <property type="entry name" value="Zinc-binding alcohol dehydrogenase"/>
    <property type="match status" value="1"/>
</dbReference>
<gene>
    <name evidence="13" type="primary">adhA_1</name>
    <name evidence="13" type="ORF">LSUE1_G005508</name>
</gene>
<dbReference type="GO" id="GO:0008106">
    <property type="term" value="F:alcohol dehydrogenase (NADP+) activity"/>
    <property type="evidence" value="ECO:0007669"/>
    <property type="project" value="UniProtKB-EC"/>
</dbReference>
<proteinExistence type="inferred from homology"/>
<evidence type="ECO:0000259" key="12">
    <source>
        <dbReference type="SMART" id="SM00829"/>
    </source>
</evidence>
<dbReference type="Pfam" id="PF08240">
    <property type="entry name" value="ADH_N"/>
    <property type="match status" value="1"/>
</dbReference>
<evidence type="ECO:0000256" key="5">
    <source>
        <dbReference type="ARBA" id="ARBA00022723"/>
    </source>
</evidence>
<dbReference type="InterPro" id="IPR020843">
    <property type="entry name" value="ER"/>
</dbReference>
<name>A0A8T9BWV1_9HELO</name>
<keyword evidence="14" id="KW-1185">Reference proteome</keyword>
<dbReference type="Pfam" id="PF00107">
    <property type="entry name" value="ADH_zinc_N"/>
    <property type="match status" value="1"/>
</dbReference>
<comment type="catalytic activity">
    <reaction evidence="10">
        <text>a primary alcohol + NADP(+) = an aldehyde + NADPH + H(+)</text>
        <dbReference type="Rhea" id="RHEA:15937"/>
        <dbReference type="ChEBI" id="CHEBI:15378"/>
        <dbReference type="ChEBI" id="CHEBI:15734"/>
        <dbReference type="ChEBI" id="CHEBI:17478"/>
        <dbReference type="ChEBI" id="CHEBI:57783"/>
        <dbReference type="ChEBI" id="CHEBI:58349"/>
        <dbReference type="EC" id="1.1.1.2"/>
    </reaction>
    <physiologicalReaction direction="left-to-right" evidence="10">
        <dbReference type="Rhea" id="RHEA:15938"/>
    </physiologicalReaction>
    <physiologicalReaction direction="right-to-left" evidence="10">
        <dbReference type="Rhea" id="RHEA:15939"/>
    </physiologicalReaction>
</comment>
<comment type="caution">
    <text evidence="13">The sequence shown here is derived from an EMBL/GenBank/DDBJ whole genome shotgun (WGS) entry which is preliminary data.</text>
</comment>
<dbReference type="OrthoDB" id="1879366at2759"/>
<dbReference type="InterPro" id="IPR011032">
    <property type="entry name" value="GroES-like_sf"/>
</dbReference>
<dbReference type="InterPro" id="IPR047109">
    <property type="entry name" value="CAD-like"/>
</dbReference>
<dbReference type="Gene3D" id="3.40.50.720">
    <property type="entry name" value="NAD(P)-binding Rossmann-like Domain"/>
    <property type="match status" value="1"/>
</dbReference>
<dbReference type="InterPro" id="IPR013149">
    <property type="entry name" value="ADH-like_C"/>
</dbReference>
<dbReference type="SUPFAM" id="SSF51735">
    <property type="entry name" value="NAD(P)-binding Rossmann-fold domains"/>
    <property type="match status" value="1"/>
</dbReference>
<evidence type="ECO:0000256" key="10">
    <source>
        <dbReference type="ARBA" id="ARBA00050997"/>
    </source>
</evidence>
<comment type="similarity">
    <text evidence="2 11">Belongs to the zinc-containing alcohol dehydrogenase family.</text>
</comment>
<evidence type="ECO:0000256" key="7">
    <source>
        <dbReference type="ARBA" id="ARBA00022857"/>
    </source>
</evidence>
<dbReference type="AlphaFoldDB" id="A0A8T9BWV1"/>
<dbReference type="InterPro" id="IPR002328">
    <property type="entry name" value="ADH_Zn_CS"/>
</dbReference>
<dbReference type="InterPro" id="IPR013154">
    <property type="entry name" value="ADH-like_N"/>
</dbReference>
<dbReference type="CDD" id="cd05283">
    <property type="entry name" value="CAD1"/>
    <property type="match status" value="1"/>
</dbReference>
<protein>
    <recommendedName>
        <fullName evidence="9">alcohol dehydrogenase (NADP(+))</fullName>
        <ecNumber evidence="9">1.1.1.2</ecNumber>
    </recommendedName>
</protein>
<evidence type="ECO:0000256" key="1">
    <source>
        <dbReference type="ARBA" id="ARBA00001947"/>
    </source>
</evidence>
<evidence type="ECO:0000256" key="4">
    <source>
        <dbReference type="ARBA" id="ARBA00022553"/>
    </source>
</evidence>
<keyword evidence="7" id="KW-0521">NADP</keyword>
<comment type="cofactor">
    <cofactor evidence="1 11">
        <name>Zn(2+)</name>
        <dbReference type="ChEBI" id="CHEBI:29105"/>
    </cofactor>
</comment>
<evidence type="ECO:0000256" key="6">
    <source>
        <dbReference type="ARBA" id="ARBA00022833"/>
    </source>
</evidence>
<comment type="subunit">
    <text evidence="3">Homodimer.</text>
</comment>
<reference evidence="13 14" key="1">
    <citation type="submission" date="2018-05" db="EMBL/GenBank/DDBJ databases">
        <title>Genome sequencing and assembly of the regulated plant pathogen Lachnellula willkommii and related sister species for the development of diagnostic species identification markers.</title>
        <authorList>
            <person name="Giroux E."/>
            <person name="Bilodeau G."/>
        </authorList>
    </citation>
    <scope>NUCLEOTIDE SEQUENCE [LARGE SCALE GENOMIC DNA]</scope>
    <source>
        <strain evidence="13 14">CBS 268.59</strain>
    </source>
</reference>
<accession>A0A8T9BWV1</accession>
<dbReference type="GO" id="GO:0006066">
    <property type="term" value="P:alcohol metabolic process"/>
    <property type="evidence" value="ECO:0007669"/>
    <property type="project" value="UniProtKB-ARBA"/>
</dbReference>
<evidence type="ECO:0000256" key="3">
    <source>
        <dbReference type="ARBA" id="ARBA00011738"/>
    </source>
</evidence>